<feature type="region of interest" description="Disordered" evidence="1">
    <location>
        <begin position="114"/>
        <end position="139"/>
    </location>
</feature>
<evidence type="ECO:0000313" key="3">
    <source>
        <dbReference type="Proteomes" id="UP001174136"/>
    </source>
</evidence>
<dbReference type="Proteomes" id="UP001174136">
    <property type="component" value="Unassembled WGS sequence"/>
</dbReference>
<dbReference type="AlphaFoldDB" id="A0AA47NPL3"/>
<name>A0AA47NPL3_MERPO</name>
<gene>
    <name evidence="2" type="ORF">N1851_031041</name>
</gene>
<comment type="caution">
    <text evidence="2">The sequence shown here is derived from an EMBL/GenBank/DDBJ whole genome shotgun (WGS) entry which is preliminary data.</text>
</comment>
<sequence length="506" mass="54700">MTTISVQTLGMEHLRQGLTEQACMDCSCLNVVAQVARIDQLERELNPHPPPAKSHLGSPKARKRRADTREVPAKMRRKLPKPEPLNQKVDTLASEFPQIKAMLLNLQPLGAQPAGDYPAAASRSSSEQPPVLSPAGDAREEDVLSIRASENLATVDEWAEDQGDMESDGSYTRDVSGHTSLRGSVASQTSAIKPAVKVALARLGLDAAPAQESVQSAFFKQAPSTSSFSVPPSAPFIMELQRCWADPKRFSHLPSDCRTLASMQDAASHGLAALILSPEEALRPDACCPRPQCRLTDELIGKSYDSAARVARIGNSMSHLILSLSQTLQSSGADRSMEVQSEASLKAFAYMARELGRLMSSLTLARRQIWLAQSPLTEPCRKALRSLAVVPGQLFGPAAQQTLERSLQVMRTRQQFASLRRTSIWGQRPTTTGSSVTEAPSTKDSTFLGSASGTEGTQYPSTCQHPFEPLGSSALKWVSLKTAFLLAMSSAKRVGELHALSVSRES</sequence>
<proteinExistence type="predicted"/>
<evidence type="ECO:0000256" key="1">
    <source>
        <dbReference type="SAM" id="MobiDB-lite"/>
    </source>
</evidence>
<dbReference type="EMBL" id="JAOPHQ010005987">
    <property type="protein sequence ID" value="KAK0133446.1"/>
    <property type="molecule type" value="Genomic_DNA"/>
</dbReference>
<accession>A0AA47NPL3</accession>
<protein>
    <submittedName>
        <fullName evidence="2">Uncharacterized protein</fullName>
    </submittedName>
</protein>
<organism evidence="2 3">
    <name type="scientific">Merluccius polli</name>
    <name type="common">Benguela hake</name>
    <name type="synonym">Merluccius cadenati</name>
    <dbReference type="NCBI Taxonomy" id="89951"/>
    <lineage>
        <taxon>Eukaryota</taxon>
        <taxon>Metazoa</taxon>
        <taxon>Chordata</taxon>
        <taxon>Craniata</taxon>
        <taxon>Vertebrata</taxon>
        <taxon>Euteleostomi</taxon>
        <taxon>Actinopterygii</taxon>
        <taxon>Neopterygii</taxon>
        <taxon>Teleostei</taxon>
        <taxon>Neoteleostei</taxon>
        <taxon>Acanthomorphata</taxon>
        <taxon>Zeiogadaria</taxon>
        <taxon>Gadariae</taxon>
        <taxon>Gadiformes</taxon>
        <taxon>Gadoidei</taxon>
        <taxon>Merlucciidae</taxon>
        <taxon>Merluccius</taxon>
    </lineage>
</organism>
<evidence type="ECO:0000313" key="2">
    <source>
        <dbReference type="EMBL" id="KAK0133446.1"/>
    </source>
</evidence>
<keyword evidence="3" id="KW-1185">Reference proteome</keyword>
<feature type="region of interest" description="Disordered" evidence="1">
    <location>
        <begin position="43"/>
        <end position="74"/>
    </location>
</feature>
<reference evidence="2" key="1">
    <citation type="journal article" date="2023" name="Front. Mar. Sci.">
        <title>A new Merluccius polli reference genome to investigate the effects of global change in West African waters.</title>
        <authorList>
            <person name="Mateo J.L."/>
            <person name="Blanco-Fernandez C."/>
            <person name="Garcia-Vazquez E."/>
            <person name="Machado-Schiaffino G."/>
        </authorList>
    </citation>
    <scope>NUCLEOTIDE SEQUENCE</scope>
    <source>
        <strain evidence="2">C29</strain>
        <tissue evidence="2">Fin</tissue>
    </source>
</reference>